<reference evidence="7 8" key="1">
    <citation type="submission" date="2020-08" db="EMBL/GenBank/DDBJ databases">
        <title>Genomic Encyclopedia of Type Strains, Phase IV (KMG-IV): sequencing the most valuable type-strain genomes for metagenomic binning, comparative biology and taxonomic classification.</title>
        <authorList>
            <person name="Goeker M."/>
        </authorList>
    </citation>
    <scope>NUCLEOTIDE SEQUENCE [LARGE SCALE GENOMIC DNA]</scope>
    <source>
        <strain evidence="7 8">DSM 25966</strain>
    </source>
</reference>
<evidence type="ECO:0000313" key="7">
    <source>
        <dbReference type="EMBL" id="MBB3932287.1"/>
    </source>
</evidence>
<dbReference type="GO" id="GO:0005886">
    <property type="term" value="C:plasma membrane"/>
    <property type="evidence" value="ECO:0007669"/>
    <property type="project" value="UniProtKB-SubCell"/>
</dbReference>
<gene>
    <name evidence="7" type="ORF">GGR25_003345</name>
</gene>
<accession>A0A840AT97</accession>
<comment type="caution">
    <text evidence="7">The sequence shown here is derived from an EMBL/GenBank/DDBJ whole genome shotgun (WGS) entry which is preliminary data.</text>
</comment>
<dbReference type="PANTHER" id="PTHR32196">
    <property type="entry name" value="ABC TRANSPORTER PERMEASE PROTEIN YPHD-RELATED-RELATED"/>
    <property type="match status" value="1"/>
</dbReference>
<evidence type="ECO:0000256" key="1">
    <source>
        <dbReference type="ARBA" id="ARBA00004651"/>
    </source>
</evidence>
<evidence type="ECO:0000256" key="6">
    <source>
        <dbReference type="SAM" id="Phobius"/>
    </source>
</evidence>
<feature type="transmembrane region" description="Helical" evidence="6">
    <location>
        <begin position="105"/>
        <end position="124"/>
    </location>
</feature>
<feature type="transmembrane region" description="Helical" evidence="6">
    <location>
        <begin position="51"/>
        <end position="70"/>
    </location>
</feature>
<keyword evidence="7" id="KW-0762">Sugar transport</keyword>
<sequence>MTTDTSQKSAPRASNIAETARRYALFVLLGLMLLGFWWAQPAFINSANLFSILQAVSVVAILGVGVSITMSAGGFDLSVGSVAASAVMAASYAMVVLQLDAVSTFILVLAIGALIGLANGLLIVKVGVPDLLATLSTMFLLAGLQLIPTGGRSITAGMVLPDGSTAKGAYDPAFLLLGRSRLFDIVPLPVVIMAVVAVIAWFLMERTRFGRVFYAIGGNETAAHLAGAPTKAYRLAAYIISGTLASLGGLIIASRVGRGDVSAGNSLLLDAVAASLIGFAVLDKRRPHVLGTVLGAIFVGVLLNGLTMLNAPYYTQDFVKGAVLVGALALTFGLGKRKR</sequence>
<feature type="transmembrane region" description="Helical" evidence="6">
    <location>
        <begin position="289"/>
        <end position="306"/>
    </location>
</feature>
<keyword evidence="2" id="KW-1003">Cell membrane</keyword>
<keyword evidence="3 6" id="KW-0812">Transmembrane</keyword>
<evidence type="ECO:0000313" key="8">
    <source>
        <dbReference type="Proteomes" id="UP000553963"/>
    </source>
</evidence>
<dbReference type="Pfam" id="PF02653">
    <property type="entry name" value="BPD_transp_2"/>
    <property type="match status" value="1"/>
</dbReference>
<feature type="transmembrane region" description="Helical" evidence="6">
    <location>
        <begin position="185"/>
        <end position="204"/>
    </location>
</feature>
<evidence type="ECO:0000256" key="3">
    <source>
        <dbReference type="ARBA" id="ARBA00022692"/>
    </source>
</evidence>
<evidence type="ECO:0000256" key="4">
    <source>
        <dbReference type="ARBA" id="ARBA00022989"/>
    </source>
</evidence>
<dbReference type="InterPro" id="IPR001851">
    <property type="entry name" value="ABC_transp_permease"/>
</dbReference>
<feature type="transmembrane region" description="Helical" evidence="6">
    <location>
        <begin position="131"/>
        <end position="148"/>
    </location>
</feature>
<dbReference type="AlphaFoldDB" id="A0A840AT97"/>
<keyword evidence="7" id="KW-0813">Transport</keyword>
<comment type="subcellular location">
    <subcellularLocation>
        <location evidence="1">Cell membrane</location>
        <topology evidence="1">Multi-pass membrane protein</topology>
    </subcellularLocation>
</comment>
<feature type="transmembrane region" description="Helical" evidence="6">
    <location>
        <begin position="318"/>
        <end position="335"/>
    </location>
</feature>
<dbReference type="PANTHER" id="PTHR32196:SF72">
    <property type="entry name" value="RIBOSE IMPORT PERMEASE PROTEIN RBSC"/>
    <property type="match status" value="1"/>
</dbReference>
<keyword evidence="4 6" id="KW-1133">Transmembrane helix</keyword>
<dbReference type="GO" id="GO:0022857">
    <property type="term" value="F:transmembrane transporter activity"/>
    <property type="evidence" value="ECO:0007669"/>
    <property type="project" value="InterPro"/>
</dbReference>
<dbReference type="CDD" id="cd06579">
    <property type="entry name" value="TM_PBP1_transp_AraH_like"/>
    <property type="match status" value="1"/>
</dbReference>
<protein>
    <submittedName>
        <fullName evidence="7">Simple sugar transport system permease protein</fullName>
    </submittedName>
</protein>
<name>A0A840AT97_9HYPH</name>
<feature type="transmembrane region" description="Helical" evidence="6">
    <location>
        <begin position="20"/>
        <end position="39"/>
    </location>
</feature>
<dbReference type="EMBL" id="JACIDS010000004">
    <property type="protein sequence ID" value="MBB3932287.1"/>
    <property type="molecule type" value="Genomic_DNA"/>
</dbReference>
<feature type="transmembrane region" description="Helical" evidence="6">
    <location>
        <begin position="263"/>
        <end position="282"/>
    </location>
</feature>
<proteinExistence type="predicted"/>
<evidence type="ECO:0000256" key="2">
    <source>
        <dbReference type="ARBA" id="ARBA00022475"/>
    </source>
</evidence>
<evidence type="ECO:0000256" key="5">
    <source>
        <dbReference type="ARBA" id="ARBA00023136"/>
    </source>
</evidence>
<keyword evidence="5 6" id="KW-0472">Membrane</keyword>
<feature type="transmembrane region" description="Helical" evidence="6">
    <location>
        <begin position="235"/>
        <end position="257"/>
    </location>
</feature>
<feature type="transmembrane region" description="Helical" evidence="6">
    <location>
        <begin position="77"/>
        <end position="99"/>
    </location>
</feature>
<keyword evidence="8" id="KW-1185">Reference proteome</keyword>
<dbReference type="RefSeq" id="WP_183399937.1">
    <property type="nucleotide sequence ID" value="NZ_JACIDS010000004.1"/>
</dbReference>
<organism evidence="7 8">
    <name type="scientific">Kaistia hirudinis</name>
    <dbReference type="NCBI Taxonomy" id="1293440"/>
    <lineage>
        <taxon>Bacteria</taxon>
        <taxon>Pseudomonadati</taxon>
        <taxon>Pseudomonadota</taxon>
        <taxon>Alphaproteobacteria</taxon>
        <taxon>Hyphomicrobiales</taxon>
        <taxon>Kaistiaceae</taxon>
        <taxon>Kaistia</taxon>
    </lineage>
</organism>
<dbReference type="Proteomes" id="UP000553963">
    <property type="component" value="Unassembled WGS sequence"/>
</dbReference>